<evidence type="ECO:0000256" key="1">
    <source>
        <dbReference type="ARBA" id="ARBA00001966"/>
    </source>
</evidence>
<gene>
    <name evidence="12" type="ORF">SAMN04488502_105160</name>
</gene>
<dbReference type="SFLD" id="SFLDS00029">
    <property type="entry name" value="Radical_SAM"/>
    <property type="match status" value="1"/>
</dbReference>
<keyword evidence="12" id="KW-0670">Pyruvate</keyword>
<dbReference type="GO" id="GO:0046872">
    <property type="term" value="F:metal ion binding"/>
    <property type="evidence" value="ECO:0007669"/>
    <property type="project" value="UniProtKB-KW"/>
</dbReference>
<evidence type="ECO:0000256" key="2">
    <source>
        <dbReference type="ARBA" id="ARBA00009777"/>
    </source>
</evidence>
<keyword evidence="7" id="KW-0408">Iron</keyword>
<evidence type="ECO:0000256" key="5">
    <source>
        <dbReference type="ARBA" id="ARBA00022723"/>
    </source>
</evidence>
<dbReference type="PROSITE" id="PS51918">
    <property type="entry name" value="RADICAL_SAM"/>
    <property type="match status" value="1"/>
</dbReference>
<dbReference type="GO" id="GO:0016491">
    <property type="term" value="F:oxidoreductase activity"/>
    <property type="evidence" value="ECO:0007669"/>
    <property type="project" value="UniProtKB-KW"/>
</dbReference>
<dbReference type="PANTHER" id="PTHR30352">
    <property type="entry name" value="PYRUVATE FORMATE-LYASE-ACTIVATING ENZYME"/>
    <property type="match status" value="1"/>
</dbReference>
<evidence type="ECO:0000256" key="7">
    <source>
        <dbReference type="ARBA" id="ARBA00023004"/>
    </source>
</evidence>
<dbReference type="InterPro" id="IPR058240">
    <property type="entry name" value="rSAM_sf"/>
</dbReference>
<dbReference type="Gene3D" id="3.20.20.70">
    <property type="entry name" value="Aldolase class I"/>
    <property type="match status" value="1"/>
</dbReference>
<dbReference type="SUPFAM" id="SSF54862">
    <property type="entry name" value="4Fe-4S ferredoxins"/>
    <property type="match status" value="1"/>
</dbReference>
<dbReference type="InterPro" id="IPR012839">
    <property type="entry name" value="Organic_radical_activase"/>
</dbReference>
<dbReference type="InterPro" id="IPR034457">
    <property type="entry name" value="Organic_radical-activating"/>
</dbReference>
<dbReference type="NCBIfam" id="TIGR02494">
    <property type="entry name" value="PFLE_PFLC"/>
    <property type="match status" value="1"/>
</dbReference>
<comment type="similarity">
    <text evidence="2">Belongs to the organic radical-activating enzymes family.</text>
</comment>
<evidence type="ECO:0000256" key="8">
    <source>
        <dbReference type="ARBA" id="ARBA00023014"/>
    </source>
</evidence>
<keyword evidence="12" id="KW-0456">Lyase</keyword>
<evidence type="ECO:0000313" key="12">
    <source>
        <dbReference type="EMBL" id="SDM53845.1"/>
    </source>
</evidence>
<reference evidence="12 13" key="1">
    <citation type="submission" date="2016-10" db="EMBL/GenBank/DDBJ databases">
        <authorList>
            <person name="de Groot N.N."/>
        </authorList>
    </citation>
    <scope>NUCLEOTIDE SEQUENCE [LARGE SCALE GENOMIC DNA]</scope>
    <source>
        <strain evidence="12 13">DSM 1736</strain>
    </source>
</reference>
<dbReference type="OrthoDB" id="9782387at2"/>
<dbReference type="SFLD" id="SFLDG01118">
    <property type="entry name" value="activating_enzymes__group_2"/>
    <property type="match status" value="1"/>
</dbReference>
<organism evidence="12 13">
    <name type="scientific">Dendrosporobacter quercicolus</name>
    <dbReference type="NCBI Taxonomy" id="146817"/>
    <lineage>
        <taxon>Bacteria</taxon>
        <taxon>Bacillati</taxon>
        <taxon>Bacillota</taxon>
        <taxon>Negativicutes</taxon>
        <taxon>Selenomonadales</taxon>
        <taxon>Sporomusaceae</taxon>
        <taxon>Dendrosporobacter</taxon>
    </lineage>
</organism>
<dbReference type="InterPro" id="IPR001989">
    <property type="entry name" value="Radical_activat_CS"/>
</dbReference>
<dbReference type="PROSITE" id="PS51379">
    <property type="entry name" value="4FE4S_FER_2"/>
    <property type="match status" value="2"/>
</dbReference>
<dbReference type="PROSITE" id="PS01087">
    <property type="entry name" value="RADICAL_ACTIVATING"/>
    <property type="match status" value="1"/>
</dbReference>
<dbReference type="STRING" id="146817.SAMN04488502_105160"/>
<dbReference type="PIRSF" id="PIRSF000371">
    <property type="entry name" value="PFL_act_enz"/>
    <property type="match status" value="1"/>
</dbReference>
<dbReference type="PANTHER" id="PTHR30352:SF4">
    <property type="entry name" value="PYRUVATE FORMATE-LYASE 2-ACTIVATING ENZYME"/>
    <property type="match status" value="1"/>
</dbReference>
<comment type="catalytic activity">
    <reaction evidence="9">
        <text>glycyl-[protein] + reduced [flavodoxin] + S-adenosyl-L-methionine = glycin-2-yl radical-[protein] + semiquinone [flavodoxin] + 5'-deoxyadenosine + L-methionine + H(+)</text>
        <dbReference type="Rhea" id="RHEA:61976"/>
        <dbReference type="Rhea" id="RHEA-COMP:10622"/>
        <dbReference type="Rhea" id="RHEA-COMP:14480"/>
        <dbReference type="Rhea" id="RHEA-COMP:15993"/>
        <dbReference type="Rhea" id="RHEA-COMP:15994"/>
        <dbReference type="ChEBI" id="CHEBI:15378"/>
        <dbReference type="ChEBI" id="CHEBI:17319"/>
        <dbReference type="ChEBI" id="CHEBI:29947"/>
        <dbReference type="ChEBI" id="CHEBI:32722"/>
        <dbReference type="ChEBI" id="CHEBI:57618"/>
        <dbReference type="ChEBI" id="CHEBI:57844"/>
        <dbReference type="ChEBI" id="CHEBI:59789"/>
        <dbReference type="ChEBI" id="CHEBI:140311"/>
    </reaction>
</comment>
<dbReference type="EMBL" id="FNHB01000005">
    <property type="protein sequence ID" value="SDM53845.1"/>
    <property type="molecule type" value="Genomic_DNA"/>
</dbReference>
<dbReference type="InterPro" id="IPR013785">
    <property type="entry name" value="Aldolase_TIM"/>
</dbReference>
<accession>A0A1G9U2W3</accession>
<feature type="domain" description="4Fe-4S ferredoxin-type" evidence="10">
    <location>
        <begin position="52"/>
        <end position="84"/>
    </location>
</feature>
<dbReference type="InterPro" id="IPR017896">
    <property type="entry name" value="4Fe4S_Fe-S-bd"/>
</dbReference>
<comment type="cofactor">
    <cofactor evidence="1">
        <name>[4Fe-4S] cluster</name>
        <dbReference type="ChEBI" id="CHEBI:49883"/>
    </cofactor>
</comment>
<dbReference type="InterPro" id="IPR040074">
    <property type="entry name" value="BssD/PflA/YjjW"/>
</dbReference>
<dbReference type="SMR" id="A0A1G9U2W3"/>
<dbReference type="GO" id="GO:0051539">
    <property type="term" value="F:4 iron, 4 sulfur cluster binding"/>
    <property type="evidence" value="ECO:0007669"/>
    <property type="project" value="UniProtKB-KW"/>
</dbReference>
<feature type="domain" description="4Fe-4S ferredoxin-type" evidence="10">
    <location>
        <begin position="85"/>
        <end position="114"/>
    </location>
</feature>
<keyword evidence="8" id="KW-0411">Iron-sulfur</keyword>
<dbReference type="AlphaFoldDB" id="A0A1G9U2W3"/>
<proteinExistence type="inferred from homology"/>
<evidence type="ECO:0000259" key="11">
    <source>
        <dbReference type="PROSITE" id="PS51918"/>
    </source>
</evidence>
<dbReference type="SFLD" id="SFLDG01066">
    <property type="entry name" value="organic_radical-activating_enz"/>
    <property type="match status" value="1"/>
</dbReference>
<keyword evidence="13" id="KW-1185">Reference proteome</keyword>
<protein>
    <submittedName>
        <fullName evidence="12">Pyruvate formate lyase activating enzyme</fullName>
    </submittedName>
</protein>
<dbReference type="InterPro" id="IPR007197">
    <property type="entry name" value="rSAM"/>
</dbReference>
<dbReference type="SUPFAM" id="SSF102114">
    <property type="entry name" value="Radical SAM enzymes"/>
    <property type="match status" value="1"/>
</dbReference>
<keyword evidence="5" id="KW-0479">Metal-binding</keyword>
<dbReference type="Pfam" id="PF13353">
    <property type="entry name" value="Fer4_12"/>
    <property type="match status" value="1"/>
</dbReference>
<evidence type="ECO:0000256" key="9">
    <source>
        <dbReference type="ARBA" id="ARBA00047365"/>
    </source>
</evidence>
<dbReference type="Pfam" id="PF04055">
    <property type="entry name" value="Radical_SAM"/>
    <property type="match status" value="1"/>
</dbReference>
<evidence type="ECO:0000313" key="13">
    <source>
        <dbReference type="Proteomes" id="UP000214880"/>
    </source>
</evidence>
<evidence type="ECO:0000256" key="6">
    <source>
        <dbReference type="ARBA" id="ARBA00023002"/>
    </source>
</evidence>
<feature type="domain" description="Radical SAM core" evidence="11">
    <location>
        <begin position="21"/>
        <end position="302"/>
    </location>
</feature>
<evidence type="ECO:0000256" key="4">
    <source>
        <dbReference type="ARBA" id="ARBA00022691"/>
    </source>
</evidence>
<evidence type="ECO:0000256" key="3">
    <source>
        <dbReference type="ARBA" id="ARBA00022485"/>
    </source>
</evidence>
<sequence length="303" mass="33941">MKTDNADSKGCIFNIQRYSLHDGPGIRTVVFLKGCPLRCRWCSNPESQQTEPELAYHRSKCIGAGQCNLCKHACRYGAIRPAAFGKVNVSRTKCRQCFACAGVCPAAALSAFGRKLQVSELMNLVEADSAFYLRSGGGLTLSGGEPLLQADFVLAMIREAGCRRIPVTIETCGFYDWATLQKAAAQLKSIIYDIKCLNSERHLAHTGVDNKLILANFIRLRDTFPRLEILARTPVIPGFNDSVEEIRAIRDFVQAANVRYELLPYHRLGRQKYELLGRTYCMGDKALDEERFKHLQTLLAERD</sequence>
<keyword evidence="4" id="KW-0949">S-adenosyl-L-methionine</keyword>
<keyword evidence="3" id="KW-0004">4Fe-4S</keyword>
<evidence type="ECO:0000259" key="10">
    <source>
        <dbReference type="PROSITE" id="PS51379"/>
    </source>
</evidence>
<dbReference type="Proteomes" id="UP000214880">
    <property type="component" value="Unassembled WGS sequence"/>
</dbReference>
<dbReference type="GO" id="GO:0016829">
    <property type="term" value="F:lyase activity"/>
    <property type="evidence" value="ECO:0007669"/>
    <property type="project" value="UniProtKB-KW"/>
</dbReference>
<dbReference type="RefSeq" id="WP_092073086.1">
    <property type="nucleotide sequence ID" value="NZ_FNHB01000005.1"/>
</dbReference>
<keyword evidence="6" id="KW-0560">Oxidoreductase</keyword>
<name>A0A1G9U2W3_9FIRM</name>